<accession>C7H698</accession>
<dbReference type="HOGENOM" id="CLU_3251798_0_0_9"/>
<dbReference type="EMBL" id="ACOP02000048">
    <property type="protein sequence ID" value="EEU96593.1"/>
    <property type="molecule type" value="Genomic_DNA"/>
</dbReference>
<protein>
    <submittedName>
        <fullName evidence="1">Uncharacterized protein</fullName>
    </submittedName>
</protein>
<gene>
    <name evidence="1" type="ORF">FAEPRAA2165_01830</name>
</gene>
<dbReference type="AlphaFoldDB" id="C7H698"/>
<sequence>MLYDAIGNFSPADIACNRRLWRVRYRMENLYTQKMTALSVQT</sequence>
<proteinExistence type="predicted"/>
<keyword evidence="2" id="KW-1185">Reference proteome</keyword>
<reference evidence="1" key="1">
    <citation type="submission" date="2009-08" db="EMBL/GenBank/DDBJ databases">
        <authorList>
            <person name="Weinstock G."/>
            <person name="Sodergren E."/>
            <person name="Clifton S."/>
            <person name="Fulton L."/>
            <person name="Fulton B."/>
            <person name="Courtney L."/>
            <person name="Fronick C."/>
            <person name="Harrison M."/>
            <person name="Strong C."/>
            <person name="Farmer C."/>
            <person name="Delahaunty K."/>
            <person name="Markovic C."/>
            <person name="Hall O."/>
            <person name="Minx P."/>
            <person name="Tomlinson C."/>
            <person name="Mitreva M."/>
            <person name="Nelson J."/>
            <person name="Hou S."/>
            <person name="Wollam A."/>
            <person name="Pepin K.H."/>
            <person name="Johnson M."/>
            <person name="Bhonagiri V."/>
            <person name="Nash W.E."/>
            <person name="Warren W."/>
            <person name="Chinwalla A."/>
            <person name="Mardis E.R."/>
            <person name="Wilson R.K."/>
        </authorList>
    </citation>
    <scope>NUCLEOTIDE SEQUENCE [LARGE SCALE GENOMIC DNA]</scope>
    <source>
        <strain evidence="1">A2-165</strain>
    </source>
</reference>
<organism evidence="1 2">
    <name type="scientific">Faecalibacterium duncaniae (strain DSM 17677 / JCM 31915 / A2-165)</name>
    <name type="common">Faecalibacterium prausnitzii</name>
    <dbReference type="NCBI Taxonomy" id="411483"/>
    <lineage>
        <taxon>Bacteria</taxon>
        <taxon>Bacillati</taxon>
        <taxon>Bacillota</taxon>
        <taxon>Clostridia</taxon>
        <taxon>Eubacteriales</taxon>
        <taxon>Oscillospiraceae</taxon>
        <taxon>Faecalibacterium</taxon>
    </lineage>
</organism>
<comment type="caution">
    <text evidence="1">The sequence shown here is derived from an EMBL/GenBank/DDBJ whole genome shotgun (WGS) entry which is preliminary data.</text>
</comment>
<evidence type="ECO:0000313" key="2">
    <source>
        <dbReference type="Proteomes" id="UP000004619"/>
    </source>
</evidence>
<name>C7H698_FAED2</name>
<dbReference type="Proteomes" id="UP000004619">
    <property type="component" value="Unassembled WGS sequence"/>
</dbReference>
<evidence type="ECO:0000313" key="1">
    <source>
        <dbReference type="EMBL" id="EEU96593.1"/>
    </source>
</evidence>